<accession>F8PLJ5</accession>
<dbReference type="HOGENOM" id="CLU_102301_2_0_1"/>
<name>F8PLJ5_SERL3</name>
<protein>
    <submittedName>
        <fullName evidence="1">Uncharacterized protein</fullName>
    </submittedName>
</protein>
<dbReference type="Proteomes" id="UP000008063">
    <property type="component" value="Unassembled WGS sequence"/>
</dbReference>
<keyword evidence="2" id="KW-1185">Reference proteome</keyword>
<dbReference type="InParanoid" id="F8PLJ5"/>
<dbReference type="OMA" id="SASHMDK"/>
<evidence type="ECO:0000313" key="2">
    <source>
        <dbReference type="Proteomes" id="UP000008063"/>
    </source>
</evidence>
<dbReference type="AlphaFoldDB" id="F8PLJ5"/>
<gene>
    <name evidence="1" type="ORF">SERLA73DRAFT_69979</name>
</gene>
<dbReference type="OrthoDB" id="7691805at2759"/>
<organism evidence="2">
    <name type="scientific">Serpula lacrymans var. lacrymans (strain S7.3)</name>
    <name type="common">Dry rot fungus</name>
    <dbReference type="NCBI Taxonomy" id="936435"/>
    <lineage>
        <taxon>Eukaryota</taxon>
        <taxon>Fungi</taxon>
        <taxon>Dikarya</taxon>
        <taxon>Basidiomycota</taxon>
        <taxon>Agaricomycotina</taxon>
        <taxon>Agaricomycetes</taxon>
        <taxon>Agaricomycetidae</taxon>
        <taxon>Boletales</taxon>
        <taxon>Coniophorineae</taxon>
        <taxon>Serpulaceae</taxon>
        <taxon>Serpula</taxon>
    </lineage>
</organism>
<reference evidence="2" key="1">
    <citation type="journal article" date="2011" name="Science">
        <title>The plant cell wall-decomposing machinery underlies the functional diversity of forest fungi.</title>
        <authorList>
            <person name="Eastwood D.C."/>
            <person name="Floudas D."/>
            <person name="Binder M."/>
            <person name="Majcherczyk A."/>
            <person name="Schneider P."/>
            <person name="Aerts A."/>
            <person name="Asiegbu F.O."/>
            <person name="Baker S.E."/>
            <person name="Barry K."/>
            <person name="Bendiksby M."/>
            <person name="Blumentritt M."/>
            <person name="Coutinho P.M."/>
            <person name="Cullen D."/>
            <person name="de Vries R.P."/>
            <person name="Gathman A."/>
            <person name="Goodell B."/>
            <person name="Henrissat B."/>
            <person name="Ihrmark K."/>
            <person name="Kauserud H."/>
            <person name="Kohler A."/>
            <person name="LaButti K."/>
            <person name="Lapidus A."/>
            <person name="Lavin J.L."/>
            <person name="Lee Y.-H."/>
            <person name="Lindquist E."/>
            <person name="Lilly W."/>
            <person name="Lucas S."/>
            <person name="Morin E."/>
            <person name="Murat C."/>
            <person name="Oguiza J.A."/>
            <person name="Park J."/>
            <person name="Pisabarro A.G."/>
            <person name="Riley R."/>
            <person name="Rosling A."/>
            <person name="Salamov A."/>
            <person name="Schmidt O."/>
            <person name="Schmutz J."/>
            <person name="Skrede I."/>
            <person name="Stenlid J."/>
            <person name="Wiebenga A."/>
            <person name="Xie X."/>
            <person name="Kuees U."/>
            <person name="Hibbett D.S."/>
            <person name="Hoffmeister D."/>
            <person name="Hoegberg N."/>
            <person name="Martin F."/>
            <person name="Grigoriev I.V."/>
            <person name="Watkinson S.C."/>
        </authorList>
    </citation>
    <scope>NUCLEOTIDE SEQUENCE [LARGE SCALE GENOMIC DNA]</scope>
    <source>
        <strain evidence="2">strain S7.3</strain>
    </source>
</reference>
<sequence>MASTLISASHMDKAGYTVHIGGGISKNHKRGAYLATTITINDLHQYMGHVAHKLLNHLIDSGLTEGVTIDNSEAIAFCETCVKAKATRKPFPKIGYTQAKKYGERIHLDLWGPAIIQDMKA</sequence>
<dbReference type="EMBL" id="GL945476">
    <property type="protein sequence ID" value="EGO02477.1"/>
    <property type="molecule type" value="Genomic_DNA"/>
</dbReference>
<dbReference type="STRING" id="936435.F8PLJ5"/>
<proteinExistence type="predicted"/>
<evidence type="ECO:0000313" key="1">
    <source>
        <dbReference type="EMBL" id="EGO02477.1"/>
    </source>
</evidence>